<dbReference type="Gene3D" id="1.25.40.10">
    <property type="entry name" value="Tetratricopeptide repeat domain"/>
    <property type="match status" value="1"/>
</dbReference>
<protein>
    <recommendedName>
        <fullName evidence="5">Pentatricopeptide repeat-containing protein</fullName>
    </recommendedName>
</protein>
<evidence type="ECO:0000313" key="3">
    <source>
        <dbReference type="EMBL" id="KAK9941480.1"/>
    </source>
</evidence>
<dbReference type="Proteomes" id="UP001457282">
    <property type="component" value="Unassembled WGS sequence"/>
</dbReference>
<dbReference type="GO" id="GO:0009451">
    <property type="term" value="P:RNA modification"/>
    <property type="evidence" value="ECO:0007669"/>
    <property type="project" value="InterPro"/>
</dbReference>
<accession>A0AAW1XXI6</accession>
<organism evidence="3 4">
    <name type="scientific">Rubus argutus</name>
    <name type="common">Southern blackberry</name>
    <dbReference type="NCBI Taxonomy" id="59490"/>
    <lineage>
        <taxon>Eukaryota</taxon>
        <taxon>Viridiplantae</taxon>
        <taxon>Streptophyta</taxon>
        <taxon>Embryophyta</taxon>
        <taxon>Tracheophyta</taxon>
        <taxon>Spermatophyta</taxon>
        <taxon>Magnoliopsida</taxon>
        <taxon>eudicotyledons</taxon>
        <taxon>Gunneridae</taxon>
        <taxon>Pentapetalae</taxon>
        <taxon>rosids</taxon>
        <taxon>fabids</taxon>
        <taxon>Rosales</taxon>
        <taxon>Rosaceae</taxon>
        <taxon>Rosoideae</taxon>
        <taxon>Rosoideae incertae sedis</taxon>
        <taxon>Rubus</taxon>
    </lineage>
</organism>
<dbReference type="PANTHER" id="PTHR24015">
    <property type="entry name" value="OS07G0578800 PROTEIN-RELATED"/>
    <property type="match status" value="1"/>
</dbReference>
<dbReference type="EMBL" id="JBEDUW010000003">
    <property type="protein sequence ID" value="KAK9941480.1"/>
    <property type="molecule type" value="Genomic_DNA"/>
</dbReference>
<sequence>MYSSCGCVSDARRLFDVAHVFRDVALWNAMVAGYAKLGDVDNARHLFETMPPEEEECHFLDCPHCRICSDEPPQRRPHGLPENAA</sequence>
<dbReference type="PROSITE" id="PS51375">
    <property type="entry name" value="PPR"/>
    <property type="match status" value="1"/>
</dbReference>
<dbReference type="Pfam" id="PF01535">
    <property type="entry name" value="PPR"/>
    <property type="match status" value="1"/>
</dbReference>
<dbReference type="GO" id="GO:0003723">
    <property type="term" value="F:RNA binding"/>
    <property type="evidence" value="ECO:0007669"/>
    <property type="project" value="InterPro"/>
</dbReference>
<feature type="repeat" description="PPR" evidence="2">
    <location>
        <begin position="23"/>
        <end position="57"/>
    </location>
</feature>
<comment type="caution">
    <text evidence="3">The sequence shown here is derived from an EMBL/GenBank/DDBJ whole genome shotgun (WGS) entry which is preliminary data.</text>
</comment>
<evidence type="ECO:0008006" key="5">
    <source>
        <dbReference type="Google" id="ProtNLM"/>
    </source>
</evidence>
<gene>
    <name evidence="3" type="ORF">M0R45_018075</name>
</gene>
<dbReference type="InterPro" id="IPR011990">
    <property type="entry name" value="TPR-like_helical_dom_sf"/>
</dbReference>
<name>A0AAW1XXI6_RUBAR</name>
<reference evidence="3 4" key="1">
    <citation type="journal article" date="2023" name="G3 (Bethesda)">
        <title>A chromosome-length genome assembly and annotation of blackberry (Rubus argutus, cv. 'Hillquist').</title>
        <authorList>
            <person name="Bruna T."/>
            <person name="Aryal R."/>
            <person name="Dudchenko O."/>
            <person name="Sargent D.J."/>
            <person name="Mead D."/>
            <person name="Buti M."/>
            <person name="Cavallini A."/>
            <person name="Hytonen T."/>
            <person name="Andres J."/>
            <person name="Pham M."/>
            <person name="Weisz D."/>
            <person name="Mascagni F."/>
            <person name="Usai G."/>
            <person name="Natali L."/>
            <person name="Bassil N."/>
            <person name="Fernandez G.E."/>
            <person name="Lomsadze A."/>
            <person name="Armour M."/>
            <person name="Olukolu B."/>
            <person name="Poorten T."/>
            <person name="Britton C."/>
            <person name="Davik J."/>
            <person name="Ashrafi H."/>
            <person name="Aiden E.L."/>
            <person name="Borodovsky M."/>
            <person name="Worthington M."/>
        </authorList>
    </citation>
    <scope>NUCLEOTIDE SEQUENCE [LARGE SCALE GENOMIC DNA]</scope>
    <source>
        <strain evidence="3">PI 553951</strain>
    </source>
</reference>
<dbReference type="PANTHER" id="PTHR24015:SF548">
    <property type="entry name" value="OS08G0340900 PROTEIN"/>
    <property type="match status" value="1"/>
</dbReference>
<dbReference type="InterPro" id="IPR002885">
    <property type="entry name" value="PPR_rpt"/>
</dbReference>
<evidence type="ECO:0000256" key="1">
    <source>
        <dbReference type="ARBA" id="ARBA00022737"/>
    </source>
</evidence>
<evidence type="ECO:0000313" key="4">
    <source>
        <dbReference type="Proteomes" id="UP001457282"/>
    </source>
</evidence>
<proteinExistence type="predicted"/>
<keyword evidence="1" id="KW-0677">Repeat</keyword>
<evidence type="ECO:0000256" key="2">
    <source>
        <dbReference type="PROSITE-ProRule" id="PRU00708"/>
    </source>
</evidence>
<dbReference type="InterPro" id="IPR046960">
    <property type="entry name" value="PPR_At4g14850-like_plant"/>
</dbReference>
<dbReference type="AlphaFoldDB" id="A0AAW1XXI6"/>
<dbReference type="NCBIfam" id="TIGR00756">
    <property type="entry name" value="PPR"/>
    <property type="match status" value="1"/>
</dbReference>
<keyword evidence="4" id="KW-1185">Reference proteome</keyword>